<dbReference type="Pfam" id="PF12802">
    <property type="entry name" value="MarR_2"/>
    <property type="match status" value="1"/>
</dbReference>
<feature type="domain" description="HTH marR-type" evidence="4">
    <location>
        <begin position="4"/>
        <end position="137"/>
    </location>
</feature>
<accession>A0A3B0VUH1</accession>
<keyword evidence="2" id="KW-0238">DNA-binding</keyword>
<dbReference type="GO" id="GO:0003677">
    <property type="term" value="F:DNA binding"/>
    <property type="evidence" value="ECO:0007669"/>
    <property type="project" value="UniProtKB-KW"/>
</dbReference>
<evidence type="ECO:0000256" key="3">
    <source>
        <dbReference type="ARBA" id="ARBA00023163"/>
    </source>
</evidence>
<dbReference type="PANTHER" id="PTHR35790">
    <property type="entry name" value="HTH-TYPE TRANSCRIPTIONAL REGULATOR PCHR"/>
    <property type="match status" value="1"/>
</dbReference>
<evidence type="ECO:0000256" key="1">
    <source>
        <dbReference type="ARBA" id="ARBA00023015"/>
    </source>
</evidence>
<evidence type="ECO:0000256" key="2">
    <source>
        <dbReference type="ARBA" id="ARBA00023125"/>
    </source>
</evidence>
<dbReference type="InterPro" id="IPR036388">
    <property type="entry name" value="WH-like_DNA-bd_sf"/>
</dbReference>
<dbReference type="SUPFAM" id="SSF46785">
    <property type="entry name" value="Winged helix' DNA-binding domain"/>
    <property type="match status" value="1"/>
</dbReference>
<dbReference type="InterPro" id="IPR036390">
    <property type="entry name" value="WH_DNA-bd_sf"/>
</dbReference>
<name>A0A3B0VUH1_9ZZZZ</name>
<reference evidence="5" key="1">
    <citation type="submission" date="2018-06" db="EMBL/GenBank/DDBJ databases">
        <authorList>
            <person name="Zhirakovskaya E."/>
        </authorList>
    </citation>
    <scope>NUCLEOTIDE SEQUENCE</scope>
</reference>
<organism evidence="5">
    <name type="scientific">hydrothermal vent metagenome</name>
    <dbReference type="NCBI Taxonomy" id="652676"/>
    <lineage>
        <taxon>unclassified sequences</taxon>
        <taxon>metagenomes</taxon>
        <taxon>ecological metagenomes</taxon>
    </lineage>
</organism>
<dbReference type="AlphaFoldDB" id="A0A3B0VUH1"/>
<dbReference type="SMART" id="SM00347">
    <property type="entry name" value="HTH_MARR"/>
    <property type="match status" value="1"/>
</dbReference>
<proteinExistence type="predicted"/>
<dbReference type="PANTHER" id="PTHR35790:SF4">
    <property type="entry name" value="HTH-TYPE TRANSCRIPTIONAL REGULATOR PCHR"/>
    <property type="match status" value="1"/>
</dbReference>
<dbReference type="Gene3D" id="1.10.10.10">
    <property type="entry name" value="Winged helix-like DNA-binding domain superfamily/Winged helix DNA-binding domain"/>
    <property type="match status" value="1"/>
</dbReference>
<evidence type="ECO:0000313" key="5">
    <source>
        <dbReference type="EMBL" id="VAW46651.1"/>
    </source>
</evidence>
<dbReference type="InterPro" id="IPR052067">
    <property type="entry name" value="Metal_resp_HTH_trans_reg"/>
</dbReference>
<evidence type="ECO:0000259" key="4">
    <source>
        <dbReference type="PROSITE" id="PS50995"/>
    </source>
</evidence>
<dbReference type="GO" id="GO:0003700">
    <property type="term" value="F:DNA-binding transcription factor activity"/>
    <property type="evidence" value="ECO:0007669"/>
    <property type="project" value="InterPro"/>
</dbReference>
<dbReference type="InterPro" id="IPR000835">
    <property type="entry name" value="HTH_MarR-typ"/>
</dbReference>
<dbReference type="PROSITE" id="PS50995">
    <property type="entry name" value="HTH_MARR_2"/>
    <property type="match status" value="1"/>
</dbReference>
<dbReference type="PRINTS" id="PR00598">
    <property type="entry name" value="HTHMARR"/>
</dbReference>
<protein>
    <recommendedName>
        <fullName evidence="4">HTH marR-type domain-containing protein</fullName>
    </recommendedName>
</protein>
<dbReference type="EMBL" id="UOFA01000296">
    <property type="protein sequence ID" value="VAW46651.1"/>
    <property type="molecule type" value="Genomic_DNA"/>
</dbReference>
<sequence>MDLNQFLPYQLSILSLKISNGIAEHYQDQFGINISEWRVLVILYENPDITAKKIAQLSQMDKVRISRTLKSLLLKDYLTQSQHPLDARAKNYKLNKRGRYLMRAVIPDALRYEENLLSQLSQEEREQLHHLIGKFNRILG</sequence>
<keyword evidence="1" id="KW-0805">Transcription regulation</keyword>
<keyword evidence="3" id="KW-0804">Transcription</keyword>
<gene>
    <name evidence="5" type="ORF">MNBD_GAMMA02-1796</name>
</gene>